<feature type="compositionally biased region" description="Polar residues" evidence="5">
    <location>
        <begin position="77"/>
        <end position="86"/>
    </location>
</feature>
<proteinExistence type="predicted"/>
<reference evidence="8" key="1">
    <citation type="submission" date="2025-08" db="UniProtKB">
        <authorList>
            <consortium name="RefSeq"/>
        </authorList>
    </citation>
    <scope>IDENTIFICATION</scope>
    <source>
        <tissue evidence="8">Muscle</tissue>
    </source>
</reference>
<dbReference type="Pfam" id="PF00096">
    <property type="entry name" value="zf-C2H2"/>
    <property type="match status" value="2"/>
</dbReference>
<feature type="domain" description="C2H2-type" evidence="6">
    <location>
        <begin position="289"/>
        <end position="311"/>
    </location>
</feature>
<feature type="region of interest" description="Disordered" evidence="5">
    <location>
        <begin position="77"/>
        <end position="96"/>
    </location>
</feature>
<dbReference type="SUPFAM" id="SSF57667">
    <property type="entry name" value="beta-beta-alpha zinc fingers"/>
    <property type="match status" value="2"/>
</dbReference>
<keyword evidence="7" id="KW-1185">Reference proteome</keyword>
<sequence>MNLQRKDLQTTVFEMERYLRDEPRKYPCKQLENEELQGPLNLLTITNDRESSSCDSISEHLISDPGDHLITFSSTAESRNCNTDGGNSSGGEDRLSVSDVDISDHTFDNTMCSSIMWKTAERDITSSELTNKFHTLKKKSLLSVSGGEGISVKLLTKIGNSSEVAIKRRISQNLGVSATLEVSVPTKTSILQDKTVPTSTLGPRILTSNPSPESHCHIDLVPDNKRRIHKCQYSGCKKVYTKSSHLKAHQRTHTGEKPYKCNWEGCEWRFARSDELTRHYRKHTGSKPFKCIHCERCFSRSDHLALHLKKHPIAESF</sequence>
<keyword evidence="2 4" id="KW-0863">Zinc-finger</keyword>
<gene>
    <name evidence="8" type="primary">LOC106457865</name>
</gene>
<dbReference type="PROSITE" id="PS00028">
    <property type="entry name" value="ZINC_FINGER_C2H2_1"/>
    <property type="match status" value="3"/>
</dbReference>
<evidence type="ECO:0000256" key="4">
    <source>
        <dbReference type="PROSITE-ProRule" id="PRU00042"/>
    </source>
</evidence>
<dbReference type="Proteomes" id="UP000694941">
    <property type="component" value="Unplaced"/>
</dbReference>
<dbReference type="PANTHER" id="PTHR23235">
    <property type="entry name" value="KRUEPPEL-LIKE TRANSCRIPTION FACTOR"/>
    <property type="match status" value="1"/>
</dbReference>
<dbReference type="SMART" id="SM00355">
    <property type="entry name" value="ZnF_C2H2"/>
    <property type="match status" value="3"/>
</dbReference>
<dbReference type="GeneID" id="106457865"/>
<dbReference type="Gene3D" id="3.30.160.60">
    <property type="entry name" value="Classic Zinc Finger"/>
    <property type="match status" value="3"/>
</dbReference>
<dbReference type="PANTHER" id="PTHR23235:SF150">
    <property type="entry name" value="KRUEPPEL-LIKE FACTOR LUNA"/>
    <property type="match status" value="1"/>
</dbReference>
<keyword evidence="1" id="KW-0479">Metal-binding</keyword>
<feature type="domain" description="C2H2-type" evidence="6">
    <location>
        <begin position="259"/>
        <end position="288"/>
    </location>
</feature>
<evidence type="ECO:0000256" key="1">
    <source>
        <dbReference type="ARBA" id="ARBA00022723"/>
    </source>
</evidence>
<dbReference type="InterPro" id="IPR013087">
    <property type="entry name" value="Znf_C2H2_type"/>
</dbReference>
<protein>
    <submittedName>
        <fullName evidence="8">Krueppel-like factor 6</fullName>
    </submittedName>
</protein>
<name>A0ABM1B1B9_LIMPO</name>
<dbReference type="InterPro" id="IPR036236">
    <property type="entry name" value="Znf_C2H2_sf"/>
</dbReference>
<evidence type="ECO:0000313" key="7">
    <source>
        <dbReference type="Proteomes" id="UP000694941"/>
    </source>
</evidence>
<organism evidence="7 8">
    <name type="scientific">Limulus polyphemus</name>
    <name type="common">Atlantic horseshoe crab</name>
    <dbReference type="NCBI Taxonomy" id="6850"/>
    <lineage>
        <taxon>Eukaryota</taxon>
        <taxon>Metazoa</taxon>
        <taxon>Ecdysozoa</taxon>
        <taxon>Arthropoda</taxon>
        <taxon>Chelicerata</taxon>
        <taxon>Merostomata</taxon>
        <taxon>Xiphosura</taxon>
        <taxon>Limulidae</taxon>
        <taxon>Limulus</taxon>
    </lineage>
</organism>
<evidence type="ECO:0000259" key="6">
    <source>
        <dbReference type="PROSITE" id="PS50157"/>
    </source>
</evidence>
<evidence type="ECO:0000256" key="5">
    <source>
        <dbReference type="SAM" id="MobiDB-lite"/>
    </source>
</evidence>
<evidence type="ECO:0000256" key="2">
    <source>
        <dbReference type="ARBA" id="ARBA00022771"/>
    </source>
</evidence>
<evidence type="ECO:0000313" key="8">
    <source>
        <dbReference type="RefSeq" id="XP_013772769.2"/>
    </source>
</evidence>
<accession>A0ABM1B1B9</accession>
<dbReference type="PROSITE" id="PS50157">
    <property type="entry name" value="ZINC_FINGER_C2H2_2"/>
    <property type="match status" value="3"/>
</dbReference>
<feature type="domain" description="C2H2-type" evidence="6">
    <location>
        <begin position="229"/>
        <end position="258"/>
    </location>
</feature>
<keyword evidence="3" id="KW-0862">Zinc</keyword>
<evidence type="ECO:0000256" key="3">
    <source>
        <dbReference type="ARBA" id="ARBA00022833"/>
    </source>
</evidence>
<dbReference type="RefSeq" id="XP_013772769.2">
    <property type="nucleotide sequence ID" value="XM_013917315.2"/>
</dbReference>